<dbReference type="RefSeq" id="WP_013378054.1">
    <property type="nucleotide sequence ID" value="NC_014623.1"/>
</dbReference>
<feature type="short sequence motif" description="Histidine triad motif" evidence="1">
    <location>
        <begin position="99"/>
        <end position="103"/>
    </location>
</feature>
<proteinExistence type="predicted"/>
<dbReference type="EMBL" id="CP002271">
    <property type="protein sequence ID" value="ADO75602.1"/>
    <property type="molecule type" value="Genomic_DNA"/>
</dbReference>
<evidence type="ECO:0000256" key="1">
    <source>
        <dbReference type="PROSITE-ProRule" id="PRU00464"/>
    </source>
</evidence>
<organism evidence="3 4">
    <name type="scientific">Stigmatella aurantiaca (strain DW4/3-1)</name>
    <dbReference type="NCBI Taxonomy" id="378806"/>
    <lineage>
        <taxon>Bacteria</taxon>
        <taxon>Pseudomonadati</taxon>
        <taxon>Myxococcota</taxon>
        <taxon>Myxococcia</taxon>
        <taxon>Myxococcales</taxon>
        <taxon>Cystobacterineae</taxon>
        <taxon>Archangiaceae</taxon>
        <taxon>Stigmatella</taxon>
    </lineage>
</organism>
<keyword evidence="4" id="KW-1185">Reference proteome</keyword>
<dbReference type="AlphaFoldDB" id="E3FNC9"/>
<dbReference type="InterPro" id="IPR036265">
    <property type="entry name" value="HIT-like_sf"/>
</dbReference>
<evidence type="ECO:0000313" key="3">
    <source>
        <dbReference type="EMBL" id="ADO75602.1"/>
    </source>
</evidence>
<dbReference type="eggNOG" id="COG0537">
    <property type="taxonomic scope" value="Bacteria"/>
</dbReference>
<evidence type="ECO:0000259" key="2">
    <source>
        <dbReference type="PROSITE" id="PS51084"/>
    </source>
</evidence>
<dbReference type="GO" id="GO:0003824">
    <property type="term" value="F:catalytic activity"/>
    <property type="evidence" value="ECO:0007669"/>
    <property type="project" value="InterPro"/>
</dbReference>
<dbReference type="OrthoDB" id="9784774at2"/>
<evidence type="ECO:0000313" key="4">
    <source>
        <dbReference type="Proteomes" id="UP000001351"/>
    </source>
</evidence>
<dbReference type="Gene3D" id="3.30.428.10">
    <property type="entry name" value="HIT-like"/>
    <property type="match status" value="1"/>
</dbReference>
<dbReference type="Proteomes" id="UP000001351">
    <property type="component" value="Chromosome"/>
</dbReference>
<name>E3FNC9_STIAD</name>
<reference evidence="3 4" key="1">
    <citation type="journal article" date="2011" name="Mol. Biol. Evol.">
        <title>Comparative genomic analysis of fruiting body formation in Myxococcales.</title>
        <authorList>
            <person name="Huntley S."/>
            <person name="Hamann N."/>
            <person name="Wegener-Feldbrugge S."/>
            <person name="Treuner-Lange A."/>
            <person name="Kube M."/>
            <person name="Reinhardt R."/>
            <person name="Klages S."/>
            <person name="Muller R."/>
            <person name="Ronning C.M."/>
            <person name="Nierman W.C."/>
            <person name="Sogaard-Andersen L."/>
        </authorList>
    </citation>
    <scope>NUCLEOTIDE SEQUENCE [LARGE SCALE GENOMIC DNA]</scope>
    <source>
        <strain evidence="3 4">DW4/3-1</strain>
    </source>
</reference>
<feature type="domain" description="HIT" evidence="2">
    <location>
        <begin position="46"/>
        <end position="114"/>
    </location>
</feature>
<dbReference type="PROSITE" id="PS51084">
    <property type="entry name" value="HIT_2"/>
    <property type="match status" value="1"/>
</dbReference>
<protein>
    <submittedName>
        <fullName evidence="3">Histidine triad (HIT) protein</fullName>
    </submittedName>
</protein>
<sequence>MSDVNEPCLGCAVVAGTTRPVGGVLARAPGLVVHGVAAPSALPGWLVISSERHVRAWYELDDEGARELGPLAARVMRAQREVLGAEHAYAFAIGDVLRHFHLHLVPRFAQTPRRLWGRGAFDATEADHLPASELEAAAQALAGALTR</sequence>
<accession>E3FNC9</accession>
<dbReference type="SUPFAM" id="SSF54197">
    <property type="entry name" value="HIT-like"/>
    <property type="match status" value="1"/>
</dbReference>
<dbReference type="InterPro" id="IPR011146">
    <property type="entry name" value="HIT-like"/>
</dbReference>
<dbReference type="HOGENOM" id="CLU_126403_0_0_7"/>
<dbReference type="STRING" id="378806.STAUR_7847"/>
<gene>
    <name evidence="3" type="ordered locus">STAUR_7847</name>
</gene>
<dbReference type="KEGG" id="sur:STAUR_7847"/>